<gene>
    <name evidence="1" type="ORF">DW794_03590</name>
</gene>
<name>A0A414FPA6_9BACE</name>
<reference evidence="1 2" key="1">
    <citation type="submission" date="2018-08" db="EMBL/GenBank/DDBJ databases">
        <title>A genome reference for cultivated species of the human gut microbiota.</title>
        <authorList>
            <person name="Zou Y."/>
            <person name="Xue W."/>
            <person name="Luo G."/>
        </authorList>
    </citation>
    <scope>NUCLEOTIDE SEQUENCE [LARGE SCALE GENOMIC DNA]</scope>
    <source>
        <strain evidence="1 2">AM31-16AC</strain>
    </source>
</reference>
<dbReference type="AlphaFoldDB" id="A0A414FPA6"/>
<sequence>MIETRIPIVPDTSTTLTDETTEHIVNRKVTIKIDRDYLKKKYAELYEQLAKVAEKYPYTPKKQLVKKQGHAHVKKQGGLYY</sequence>
<organism evidence="1 2">
    <name type="scientific">Bacteroides caccae</name>
    <dbReference type="NCBI Taxonomy" id="47678"/>
    <lineage>
        <taxon>Bacteria</taxon>
        <taxon>Pseudomonadati</taxon>
        <taxon>Bacteroidota</taxon>
        <taxon>Bacteroidia</taxon>
        <taxon>Bacteroidales</taxon>
        <taxon>Bacteroidaceae</taxon>
        <taxon>Bacteroides</taxon>
    </lineage>
</organism>
<evidence type="ECO:0000313" key="1">
    <source>
        <dbReference type="EMBL" id="RHD52085.1"/>
    </source>
</evidence>
<proteinExistence type="predicted"/>
<dbReference type="RefSeq" id="WP_118036775.1">
    <property type="nucleotide sequence ID" value="NZ_JBBNPC010000004.1"/>
</dbReference>
<accession>A0A414FPA6</accession>
<protein>
    <submittedName>
        <fullName evidence="1">Uncharacterized protein</fullName>
    </submittedName>
</protein>
<comment type="caution">
    <text evidence="1">The sequence shown here is derived from an EMBL/GenBank/DDBJ whole genome shotgun (WGS) entry which is preliminary data.</text>
</comment>
<evidence type="ECO:0000313" key="2">
    <source>
        <dbReference type="Proteomes" id="UP000284689"/>
    </source>
</evidence>
<dbReference type="EMBL" id="QSJD01000004">
    <property type="protein sequence ID" value="RHD52085.1"/>
    <property type="molecule type" value="Genomic_DNA"/>
</dbReference>
<dbReference type="Proteomes" id="UP000284689">
    <property type="component" value="Unassembled WGS sequence"/>
</dbReference>